<gene>
    <name evidence="1" type="ORF">D8674_029983</name>
</gene>
<reference evidence="1 2" key="3">
    <citation type="submission" date="2019-11" db="EMBL/GenBank/DDBJ databases">
        <title>A de novo genome assembly of a pear dwarfing rootstock.</title>
        <authorList>
            <person name="Wang F."/>
            <person name="Wang J."/>
            <person name="Li S."/>
            <person name="Zhang Y."/>
            <person name="Fang M."/>
            <person name="Ma L."/>
            <person name="Zhao Y."/>
            <person name="Jiang S."/>
        </authorList>
    </citation>
    <scope>NUCLEOTIDE SEQUENCE [LARGE SCALE GENOMIC DNA]</scope>
    <source>
        <strain evidence="1">S2</strain>
        <tissue evidence="1">Leaf</tissue>
    </source>
</reference>
<dbReference type="EMBL" id="SMOL01000120">
    <property type="protein sequence ID" value="KAB2633736.1"/>
    <property type="molecule type" value="Genomic_DNA"/>
</dbReference>
<dbReference type="AlphaFoldDB" id="A0A5N5I0N2"/>
<dbReference type="Proteomes" id="UP000327157">
    <property type="component" value="Chromosome 6"/>
</dbReference>
<proteinExistence type="predicted"/>
<keyword evidence="2" id="KW-1185">Reference proteome</keyword>
<name>A0A5N5I0N2_9ROSA</name>
<reference evidence="1 2" key="1">
    <citation type="submission" date="2019-09" db="EMBL/GenBank/DDBJ databases">
        <authorList>
            <person name="Ou C."/>
        </authorList>
    </citation>
    <scope>NUCLEOTIDE SEQUENCE [LARGE SCALE GENOMIC DNA]</scope>
    <source>
        <strain evidence="1">S2</strain>
        <tissue evidence="1">Leaf</tissue>
    </source>
</reference>
<evidence type="ECO:0000313" key="2">
    <source>
        <dbReference type="Proteomes" id="UP000327157"/>
    </source>
</evidence>
<reference evidence="2" key="2">
    <citation type="submission" date="2019-10" db="EMBL/GenBank/DDBJ databases">
        <title>A de novo genome assembly of a pear dwarfing rootstock.</title>
        <authorList>
            <person name="Wang F."/>
            <person name="Wang J."/>
            <person name="Li S."/>
            <person name="Zhang Y."/>
            <person name="Fang M."/>
            <person name="Ma L."/>
            <person name="Zhao Y."/>
            <person name="Jiang S."/>
        </authorList>
    </citation>
    <scope>NUCLEOTIDE SEQUENCE [LARGE SCALE GENOMIC DNA]</scope>
</reference>
<sequence length="98" mass="10736">MRCHTACVLESDLEWKKGVSVLNGFNDNLIKLLVDNDGEIGLDHVMGSAISDLLISDDHESSSCFDFIVLTHDDPPGSENYWGQIILVLKGTKLGVGY</sequence>
<protein>
    <submittedName>
        <fullName evidence="1">Uncharacterized protein</fullName>
    </submittedName>
</protein>
<organism evidence="1 2">
    <name type="scientific">Pyrus ussuriensis x Pyrus communis</name>
    <dbReference type="NCBI Taxonomy" id="2448454"/>
    <lineage>
        <taxon>Eukaryota</taxon>
        <taxon>Viridiplantae</taxon>
        <taxon>Streptophyta</taxon>
        <taxon>Embryophyta</taxon>
        <taxon>Tracheophyta</taxon>
        <taxon>Spermatophyta</taxon>
        <taxon>Magnoliopsida</taxon>
        <taxon>eudicotyledons</taxon>
        <taxon>Gunneridae</taxon>
        <taxon>Pentapetalae</taxon>
        <taxon>rosids</taxon>
        <taxon>fabids</taxon>
        <taxon>Rosales</taxon>
        <taxon>Rosaceae</taxon>
        <taxon>Amygdaloideae</taxon>
        <taxon>Maleae</taxon>
        <taxon>Pyrus</taxon>
    </lineage>
</organism>
<comment type="caution">
    <text evidence="1">The sequence shown here is derived from an EMBL/GenBank/DDBJ whole genome shotgun (WGS) entry which is preliminary data.</text>
</comment>
<evidence type="ECO:0000313" key="1">
    <source>
        <dbReference type="EMBL" id="KAB2633736.1"/>
    </source>
</evidence>
<accession>A0A5N5I0N2</accession>